<dbReference type="EMBL" id="CM035425">
    <property type="protein sequence ID" value="KAH7331942.1"/>
    <property type="molecule type" value="Genomic_DNA"/>
</dbReference>
<protein>
    <recommendedName>
        <fullName evidence="4">SHSP domain-containing protein</fullName>
    </recommendedName>
</protein>
<dbReference type="AlphaFoldDB" id="A0A8T2SJ68"/>
<dbReference type="PROSITE" id="PS01031">
    <property type="entry name" value="SHSP"/>
    <property type="match status" value="1"/>
</dbReference>
<comment type="similarity">
    <text evidence="2 3">Belongs to the small heat shock protein (HSP20) family.</text>
</comment>
<dbReference type="InterPro" id="IPR031107">
    <property type="entry name" value="Small_HSP"/>
</dbReference>
<proteinExistence type="inferred from homology"/>
<evidence type="ECO:0000256" key="3">
    <source>
        <dbReference type="RuleBase" id="RU003616"/>
    </source>
</evidence>
<keyword evidence="6" id="KW-1185">Reference proteome</keyword>
<dbReference type="InterPro" id="IPR002068">
    <property type="entry name" value="A-crystallin/Hsp20_dom"/>
</dbReference>
<feature type="domain" description="SHSP" evidence="4">
    <location>
        <begin position="7"/>
        <end position="122"/>
    </location>
</feature>
<sequence>MDLSESANPEIFADRMLIDWREEPYEHVFEVSLPGVSPQNIQLRIMEEGKMEISAQRVDMTTREESWRHVESIRGFLLRRFTLPEDGMISLLKTEVRDGILKITYPKMARYSMLDLNRLPRTT</sequence>
<reference evidence="5" key="1">
    <citation type="submission" date="2021-08" db="EMBL/GenBank/DDBJ databases">
        <title>WGS assembly of Ceratopteris richardii.</title>
        <authorList>
            <person name="Marchant D.B."/>
            <person name="Chen G."/>
            <person name="Jenkins J."/>
            <person name="Shu S."/>
            <person name="Leebens-Mack J."/>
            <person name="Grimwood J."/>
            <person name="Schmutz J."/>
            <person name="Soltis P."/>
            <person name="Soltis D."/>
            <person name="Chen Z.-H."/>
        </authorList>
    </citation>
    <scope>NUCLEOTIDE SEQUENCE</scope>
    <source>
        <strain evidence="5">Whitten #5841</strain>
        <tissue evidence="5">Leaf</tissue>
    </source>
</reference>
<dbReference type="PANTHER" id="PTHR11527">
    <property type="entry name" value="HEAT-SHOCK PROTEIN 20 FAMILY MEMBER"/>
    <property type="match status" value="1"/>
</dbReference>
<dbReference type="Gene3D" id="2.60.40.790">
    <property type="match status" value="1"/>
</dbReference>
<name>A0A8T2SJ68_CERRI</name>
<evidence type="ECO:0000313" key="6">
    <source>
        <dbReference type="Proteomes" id="UP000825935"/>
    </source>
</evidence>
<evidence type="ECO:0000259" key="4">
    <source>
        <dbReference type="PROSITE" id="PS01031"/>
    </source>
</evidence>
<dbReference type="OrthoDB" id="1431247at2759"/>
<dbReference type="Pfam" id="PF00011">
    <property type="entry name" value="HSP20"/>
    <property type="match status" value="1"/>
</dbReference>
<evidence type="ECO:0000256" key="1">
    <source>
        <dbReference type="ARBA" id="ARBA00023016"/>
    </source>
</evidence>
<dbReference type="EMBL" id="CM035425">
    <property type="protein sequence ID" value="KAH7331943.1"/>
    <property type="molecule type" value="Genomic_DNA"/>
</dbReference>
<comment type="caution">
    <text evidence="5">The sequence shown here is derived from an EMBL/GenBank/DDBJ whole genome shotgun (WGS) entry which is preliminary data.</text>
</comment>
<organism evidence="5 6">
    <name type="scientific">Ceratopteris richardii</name>
    <name type="common">Triangle waterfern</name>
    <dbReference type="NCBI Taxonomy" id="49495"/>
    <lineage>
        <taxon>Eukaryota</taxon>
        <taxon>Viridiplantae</taxon>
        <taxon>Streptophyta</taxon>
        <taxon>Embryophyta</taxon>
        <taxon>Tracheophyta</taxon>
        <taxon>Polypodiopsida</taxon>
        <taxon>Polypodiidae</taxon>
        <taxon>Polypodiales</taxon>
        <taxon>Pteridineae</taxon>
        <taxon>Pteridaceae</taxon>
        <taxon>Parkerioideae</taxon>
        <taxon>Ceratopteris</taxon>
    </lineage>
</organism>
<evidence type="ECO:0000256" key="2">
    <source>
        <dbReference type="PROSITE-ProRule" id="PRU00285"/>
    </source>
</evidence>
<accession>A0A8T2SJ68</accession>
<evidence type="ECO:0000313" key="5">
    <source>
        <dbReference type="EMBL" id="KAH7331943.1"/>
    </source>
</evidence>
<dbReference type="SUPFAM" id="SSF49764">
    <property type="entry name" value="HSP20-like chaperones"/>
    <property type="match status" value="1"/>
</dbReference>
<dbReference type="Proteomes" id="UP000825935">
    <property type="component" value="Chromosome 20"/>
</dbReference>
<gene>
    <name evidence="5" type="ORF">KP509_20G059300</name>
</gene>
<dbReference type="InterPro" id="IPR008978">
    <property type="entry name" value="HSP20-like_chaperone"/>
</dbReference>
<keyword evidence="1" id="KW-0346">Stress response</keyword>